<accession>A0A6M3MH35</accession>
<gene>
    <name evidence="1" type="ORF">MM171A00153_0024</name>
    <name evidence="2" type="ORF">MM171B00165_0041</name>
</gene>
<reference evidence="2" key="1">
    <citation type="submission" date="2020-03" db="EMBL/GenBank/DDBJ databases">
        <title>The deep terrestrial virosphere.</title>
        <authorList>
            <person name="Holmfeldt K."/>
            <person name="Nilsson E."/>
            <person name="Simone D."/>
            <person name="Lopez-Fernandez M."/>
            <person name="Wu X."/>
            <person name="de Brujin I."/>
            <person name="Lundin D."/>
            <person name="Andersson A."/>
            <person name="Bertilsson S."/>
            <person name="Dopson M."/>
        </authorList>
    </citation>
    <scope>NUCLEOTIDE SEQUENCE</scope>
    <source>
        <strain evidence="1">MM171A00153</strain>
        <strain evidence="2">MM171B00165</strain>
    </source>
</reference>
<organism evidence="2">
    <name type="scientific">viral metagenome</name>
    <dbReference type="NCBI Taxonomy" id="1070528"/>
    <lineage>
        <taxon>unclassified sequences</taxon>
        <taxon>metagenomes</taxon>
        <taxon>organismal metagenomes</taxon>
    </lineage>
</organism>
<dbReference type="EMBL" id="MT143891">
    <property type="protein sequence ID" value="QJB04865.1"/>
    <property type="molecule type" value="Genomic_DNA"/>
</dbReference>
<dbReference type="EMBL" id="MT143704">
    <property type="protein sequence ID" value="QJB01005.1"/>
    <property type="molecule type" value="Genomic_DNA"/>
</dbReference>
<dbReference type="AlphaFoldDB" id="A0A6M3MH35"/>
<sequence length="52" mass="5791">MMAGYEFRRQTLSLTMVCRMLGGAGDRRAPGLPGWARKKIGRGTTVMDFRGE</sequence>
<name>A0A6M3MH35_9ZZZZ</name>
<proteinExistence type="predicted"/>
<evidence type="ECO:0000313" key="2">
    <source>
        <dbReference type="EMBL" id="QJB04865.1"/>
    </source>
</evidence>
<evidence type="ECO:0000313" key="1">
    <source>
        <dbReference type="EMBL" id="QJB01005.1"/>
    </source>
</evidence>
<protein>
    <submittedName>
        <fullName evidence="2">Uncharacterized protein</fullName>
    </submittedName>
</protein>